<protein>
    <submittedName>
        <fullName evidence="3">3a1c70c3-9774-410e-aefe-477ca24bdefa</fullName>
    </submittedName>
</protein>
<feature type="transmembrane region" description="Helical" evidence="2">
    <location>
        <begin position="118"/>
        <end position="139"/>
    </location>
</feature>
<dbReference type="OrthoDB" id="3544156at2759"/>
<dbReference type="Proteomes" id="UP000624404">
    <property type="component" value="Unassembled WGS sequence"/>
</dbReference>
<organism evidence="3 4">
    <name type="scientific">Sclerotinia trifoliorum</name>
    <dbReference type="NCBI Taxonomy" id="28548"/>
    <lineage>
        <taxon>Eukaryota</taxon>
        <taxon>Fungi</taxon>
        <taxon>Dikarya</taxon>
        <taxon>Ascomycota</taxon>
        <taxon>Pezizomycotina</taxon>
        <taxon>Leotiomycetes</taxon>
        <taxon>Helotiales</taxon>
        <taxon>Sclerotiniaceae</taxon>
        <taxon>Sclerotinia</taxon>
    </lineage>
</organism>
<keyword evidence="2" id="KW-0812">Transmembrane</keyword>
<accession>A0A8H2VTF7</accession>
<reference evidence="3" key="1">
    <citation type="submission" date="2020-10" db="EMBL/GenBank/DDBJ databases">
        <authorList>
            <person name="Kusch S."/>
        </authorList>
    </citation>
    <scope>NUCLEOTIDE SEQUENCE</scope>
    <source>
        <strain evidence="3">SwB9</strain>
    </source>
</reference>
<name>A0A8H2VTF7_9HELO</name>
<evidence type="ECO:0000313" key="3">
    <source>
        <dbReference type="EMBL" id="CAD6443945.1"/>
    </source>
</evidence>
<evidence type="ECO:0000313" key="4">
    <source>
        <dbReference type="Proteomes" id="UP000624404"/>
    </source>
</evidence>
<feature type="transmembrane region" description="Helical" evidence="2">
    <location>
        <begin position="210"/>
        <end position="228"/>
    </location>
</feature>
<evidence type="ECO:0000256" key="2">
    <source>
        <dbReference type="SAM" id="Phobius"/>
    </source>
</evidence>
<feature type="transmembrane region" description="Helical" evidence="2">
    <location>
        <begin position="916"/>
        <end position="938"/>
    </location>
</feature>
<comment type="caution">
    <text evidence="3">The sequence shown here is derived from an EMBL/GenBank/DDBJ whole genome shotgun (WGS) entry which is preliminary data.</text>
</comment>
<feature type="transmembrane region" description="Helical" evidence="2">
    <location>
        <begin position="967"/>
        <end position="985"/>
    </location>
</feature>
<keyword evidence="2" id="KW-0472">Membrane</keyword>
<dbReference type="AlphaFoldDB" id="A0A8H2VTF7"/>
<feature type="transmembrane region" description="Helical" evidence="2">
    <location>
        <begin position="649"/>
        <end position="669"/>
    </location>
</feature>
<feature type="transmembrane region" description="Helical" evidence="2">
    <location>
        <begin position="68"/>
        <end position="90"/>
    </location>
</feature>
<dbReference type="EMBL" id="CAJHIA010000011">
    <property type="protein sequence ID" value="CAD6443945.1"/>
    <property type="molecule type" value="Genomic_DNA"/>
</dbReference>
<sequence length="990" mass="110487">MASSYLAKFFGGSRPAPEDEGEDSADTSSPPQGDYSLPFPPPKLHGLYQEKNIWRQLWILYAWLFKSALYYIPFISLLIGLPWLAIYVSYTQLFLRDDAILPDLWKAPLDGWDAFSRLIRTLFWVLVNIVVKAASWFGIPPAWYHPVKTAVTSFVTGWYNSASAAVTTSTGYLSGLQDTTTKYITSSRLWDIFHIFHAGKWGPIIRFSKYFFAFSMSTYFFVTTSSTWDPNFLLLSSLMIQLGPIKRAYTYIIDYVKTLSPMMNIYQESRENIRSFLSVSNTYSSLIKWLSAIGGDTSVSILPEPEPGQHELPAGFQISTELGERFSKSTLGEVLTGSQLGEAIKSLRLSETVASSDLRKALAGSVVGGKLAASNFGQSSAGSELLGESLSGSILGDILLGSDTQKRIAISRLGRALAKSEYAATLVGFELVDTLTESELASRITEELDTQLGLVTHLRDLSEALWGPRQRENTIKGLFGSHLGEVLTKFELGEILEGSRLGEILTGKVRGPTLPRTRVTAERIKPPRADIPPEHITPTVDTFLPMVTKLVAVLLEPLAPVVAFLTGSPSNTTQTLSNKPKISSDQIVLVTEPVLPVVTKVVTIFLKPIAPVVAFLSSSLNTTEQLPSGTSTSSRLIPSLEISFDPAKVSLFATYILALLFAFGFYISLRHYLNAWSQTMFDAPLPPEGIPPPAGQPSPEATGKALPRSRESSVWSIPTEEWHFPPPLNRLPSVNVLFAYVRRPFSYIRWLLTEFQDHRFPLPPLSQIPLISNILAYIIRLYAMFIQLFADIRQQFSALHNIINLYHLTPLQAIFDALAAQYALLIRLKDLALYTHEWFIISMAYLFWVMMGWETDFSKSRVYALTILGANRSIRSHFWTGPLTRSRRRGRGANLRRHHFPGFARGRHRSLLDPQWFPLFHVMIGSVIGSLICLTAAADPDDIRDVLFDTSKLYRHQSQELYKGYDYGKLLVLAFCATTIAYFITPGPAL</sequence>
<feature type="region of interest" description="Disordered" evidence="1">
    <location>
        <begin position="1"/>
        <end position="32"/>
    </location>
</feature>
<proteinExistence type="predicted"/>
<gene>
    <name evidence="3" type="ORF">SCLTRI_LOCUS3737</name>
</gene>
<keyword evidence="2" id="KW-1133">Transmembrane helix</keyword>
<feature type="transmembrane region" description="Helical" evidence="2">
    <location>
        <begin position="831"/>
        <end position="851"/>
    </location>
</feature>
<evidence type="ECO:0000256" key="1">
    <source>
        <dbReference type="SAM" id="MobiDB-lite"/>
    </source>
</evidence>
<keyword evidence="4" id="KW-1185">Reference proteome</keyword>